<dbReference type="Gene3D" id="1.20.120.540">
    <property type="entry name" value="Voltage-gated potassium channels"/>
    <property type="match status" value="1"/>
</dbReference>
<evidence type="ECO:0000256" key="6">
    <source>
        <dbReference type="ARBA" id="ARBA00023136"/>
    </source>
</evidence>
<keyword evidence="6 7" id="KW-0472">Membrane</keyword>
<feature type="transmembrane region" description="Helical" evidence="7">
    <location>
        <begin position="434"/>
        <end position="453"/>
    </location>
</feature>
<accession>A0AAV2PXX5</accession>
<dbReference type="GO" id="GO:0015293">
    <property type="term" value="F:symporter activity"/>
    <property type="evidence" value="ECO:0007669"/>
    <property type="project" value="UniProtKB-KW"/>
</dbReference>
<keyword evidence="9" id="KW-1185">Reference proteome</keyword>
<dbReference type="Pfam" id="PF07690">
    <property type="entry name" value="MFS_1"/>
    <property type="match status" value="1"/>
</dbReference>
<dbReference type="InterPro" id="IPR027378">
    <property type="entry name" value="Nucleotide_channel_N"/>
</dbReference>
<evidence type="ECO:0000256" key="2">
    <source>
        <dbReference type="ARBA" id="ARBA00022448"/>
    </source>
</evidence>
<evidence type="ECO:0000256" key="1">
    <source>
        <dbReference type="ARBA" id="ARBA00004141"/>
    </source>
</evidence>
<dbReference type="InterPro" id="IPR050382">
    <property type="entry name" value="MFS_Na/Anion_cotransporter"/>
</dbReference>
<dbReference type="GO" id="GO:0016020">
    <property type="term" value="C:membrane"/>
    <property type="evidence" value="ECO:0007669"/>
    <property type="project" value="UniProtKB-SubCell"/>
</dbReference>
<evidence type="ECO:0000256" key="5">
    <source>
        <dbReference type="ARBA" id="ARBA00022989"/>
    </source>
</evidence>
<dbReference type="AlphaFoldDB" id="A0AAV2PXX5"/>
<feature type="transmembrane region" description="Helical" evidence="7">
    <location>
        <begin position="365"/>
        <end position="384"/>
    </location>
</feature>
<feature type="transmembrane region" description="Helical" evidence="7">
    <location>
        <begin position="340"/>
        <end position="359"/>
    </location>
</feature>
<evidence type="ECO:0000313" key="8">
    <source>
        <dbReference type="EMBL" id="CAL4066995.1"/>
    </source>
</evidence>
<dbReference type="Gene3D" id="1.20.1250.20">
    <property type="entry name" value="MFS general substrate transporter like domains"/>
    <property type="match status" value="1"/>
</dbReference>
<dbReference type="InterPro" id="IPR036259">
    <property type="entry name" value="MFS_trans_sf"/>
</dbReference>
<name>A0AAV2PXX5_MEGNR</name>
<keyword evidence="4" id="KW-0769">Symport</keyword>
<sequence length="501" mass="56340">MASSRKTISPPSWKDQGYVPMRYVVTMMTFLATMLQYMMRLNINFGIVAMVKPLNNSISNNSTDDDPCGFGDLDEEDQEDYAGDFEWDQWTQGLILGSFFWGYIWTQVPVAQLLQKIRGCFYVCEILKLEADCPTLLPPCAYGPHVDLIGNLRFLLYKGAVYPASHVLLTQWAPPLERSWLTAIIHADTHFIFILPFLVDRMMFQASIFVLPWMGFGYIYSAETRFVHRNVMEAEKIYDIKYIGDSKHHKALRVPIKSILSSLPVWAIIVAGWGDSWGFYTLLTDLPIYMKNVLKKDIKSNALNSAMPYFGYVVYSLLVSNVGDRLRRNGIISTIVFRKVATALAHMVPAVMLLCLSLVECNQEVTLALFFIAVTFQGGATPGFTTNIMDIAPNYAGTVYGIENAVGAVPGFLVPMMVGAIVTNQQSTLQWREVFNIGGAMYLVDAIIYVVFASGQEQIWNRKYSSNLSDTNDNKQTDDKCVNEVTSVQKEVGVVNQVFSE</sequence>
<dbReference type="EMBL" id="CAXKWB010002447">
    <property type="protein sequence ID" value="CAL4066995.1"/>
    <property type="molecule type" value="Genomic_DNA"/>
</dbReference>
<feature type="transmembrane region" description="Helical" evidence="7">
    <location>
        <begin position="204"/>
        <end position="222"/>
    </location>
</feature>
<dbReference type="SUPFAM" id="SSF103473">
    <property type="entry name" value="MFS general substrate transporter"/>
    <property type="match status" value="1"/>
</dbReference>
<comment type="caution">
    <text evidence="8">The sequence shown here is derived from an EMBL/GenBank/DDBJ whole genome shotgun (WGS) entry which is preliminary data.</text>
</comment>
<keyword evidence="5 7" id="KW-1133">Transmembrane helix</keyword>
<evidence type="ECO:0000256" key="7">
    <source>
        <dbReference type="SAM" id="Phobius"/>
    </source>
</evidence>
<feature type="transmembrane region" description="Helical" evidence="7">
    <location>
        <begin position="302"/>
        <end position="319"/>
    </location>
</feature>
<dbReference type="InterPro" id="IPR011701">
    <property type="entry name" value="MFS"/>
</dbReference>
<gene>
    <name evidence="8" type="ORF">MNOR_LOCUS6081</name>
</gene>
<organism evidence="8 9">
    <name type="scientific">Meganyctiphanes norvegica</name>
    <name type="common">Northern krill</name>
    <name type="synonym">Thysanopoda norvegica</name>
    <dbReference type="NCBI Taxonomy" id="48144"/>
    <lineage>
        <taxon>Eukaryota</taxon>
        <taxon>Metazoa</taxon>
        <taxon>Ecdysozoa</taxon>
        <taxon>Arthropoda</taxon>
        <taxon>Crustacea</taxon>
        <taxon>Multicrustacea</taxon>
        <taxon>Malacostraca</taxon>
        <taxon>Eumalacostraca</taxon>
        <taxon>Eucarida</taxon>
        <taxon>Euphausiacea</taxon>
        <taxon>Euphausiidae</taxon>
        <taxon>Meganyctiphanes</taxon>
    </lineage>
</organism>
<dbReference type="FunFam" id="1.20.1250.20:FF:000003">
    <property type="entry name" value="Solute carrier family 17 member 3"/>
    <property type="match status" value="1"/>
</dbReference>
<evidence type="ECO:0000256" key="3">
    <source>
        <dbReference type="ARBA" id="ARBA00022692"/>
    </source>
</evidence>
<feature type="non-terminal residue" evidence="8">
    <location>
        <position position="501"/>
    </location>
</feature>
<comment type="subcellular location">
    <subcellularLocation>
        <location evidence="1">Membrane</location>
        <topology evidence="1">Multi-pass membrane protein</topology>
    </subcellularLocation>
</comment>
<dbReference type="PANTHER" id="PTHR11662">
    <property type="entry name" value="SOLUTE CARRIER FAMILY 17"/>
    <property type="match status" value="1"/>
</dbReference>
<evidence type="ECO:0000313" key="9">
    <source>
        <dbReference type="Proteomes" id="UP001497623"/>
    </source>
</evidence>
<proteinExistence type="predicted"/>
<dbReference type="GO" id="GO:0006820">
    <property type="term" value="P:monoatomic anion transport"/>
    <property type="evidence" value="ECO:0007669"/>
    <property type="project" value="TreeGrafter"/>
</dbReference>
<feature type="transmembrane region" description="Helical" evidence="7">
    <location>
        <begin position="20"/>
        <end position="38"/>
    </location>
</feature>
<dbReference type="Proteomes" id="UP001497623">
    <property type="component" value="Unassembled WGS sequence"/>
</dbReference>
<feature type="transmembrane region" description="Helical" evidence="7">
    <location>
        <begin position="405"/>
        <end position="422"/>
    </location>
</feature>
<evidence type="ECO:0000256" key="4">
    <source>
        <dbReference type="ARBA" id="ARBA00022847"/>
    </source>
</evidence>
<feature type="transmembrane region" description="Helical" evidence="7">
    <location>
        <begin position="263"/>
        <end position="282"/>
    </location>
</feature>
<reference evidence="8 9" key="1">
    <citation type="submission" date="2024-05" db="EMBL/GenBank/DDBJ databases">
        <authorList>
            <person name="Wallberg A."/>
        </authorList>
    </citation>
    <scope>NUCLEOTIDE SEQUENCE [LARGE SCALE GENOMIC DNA]</scope>
</reference>
<dbReference type="PANTHER" id="PTHR11662:SF399">
    <property type="entry name" value="FI19708P1-RELATED"/>
    <property type="match status" value="1"/>
</dbReference>
<evidence type="ECO:0008006" key="10">
    <source>
        <dbReference type="Google" id="ProtNLM"/>
    </source>
</evidence>
<keyword evidence="2" id="KW-0813">Transport</keyword>
<keyword evidence="3 7" id="KW-0812">Transmembrane</keyword>
<protein>
    <recommendedName>
        <fullName evidence="10">Sialin</fullName>
    </recommendedName>
</protein>